<dbReference type="EMBL" id="JBHUDL010000010">
    <property type="protein sequence ID" value="MFD1635126.1"/>
    <property type="molecule type" value="Genomic_DNA"/>
</dbReference>
<dbReference type="Pfam" id="PF25927">
    <property type="entry name" value="DUF7972"/>
    <property type="match status" value="1"/>
</dbReference>
<evidence type="ECO:0000313" key="2">
    <source>
        <dbReference type="EMBL" id="MFD1635126.1"/>
    </source>
</evidence>
<dbReference type="RefSeq" id="WP_256405348.1">
    <property type="nucleotide sequence ID" value="NZ_CP187151.1"/>
</dbReference>
<keyword evidence="1" id="KW-0812">Transmembrane</keyword>
<dbReference type="Proteomes" id="UP001597075">
    <property type="component" value="Unassembled WGS sequence"/>
</dbReference>
<sequence>MADGDAGDGSDLPEDTLRARADEGRARLWLLLEADRRLVVAGLFVVTFVALLAVGTLLPDAAAKLRDGDAIGTLFQGFLAATITGVTLVLTLNQLVLSQELGAVGDQRERMAGALDFRTDAADRIGAPVSPARPAQFLEALVHACERHARTIRDAVDEDHAAWAAVDDLTGSLIDNADAVAADLDGAQFGEFGVLSAALDFNYSWKIFAARRLRAETDGLDSDAMDALDALLDTLELFGPAREHFKTLYFQWALIGLSRAVLVASLPALLLAVCMIAFVDPTGPLAARVGVVPLVAFASAVAVLPFLVLLAYILRIATVTKHTLSIGPFILRETDGVPVSDDDAESR</sequence>
<feature type="transmembrane region" description="Helical" evidence="1">
    <location>
        <begin position="38"/>
        <end position="58"/>
    </location>
</feature>
<dbReference type="InterPro" id="IPR058278">
    <property type="entry name" value="DUF7972"/>
</dbReference>
<accession>A0ABD6D1P7</accession>
<evidence type="ECO:0000313" key="3">
    <source>
        <dbReference type="Proteomes" id="UP001597075"/>
    </source>
</evidence>
<evidence type="ECO:0000256" key="1">
    <source>
        <dbReference type="SAM" id="Phobius"/>
    </source>
</evidence>
<proteinExistence type="predicted"/>
<organism evidence="2 3">
    <name type="scientific">Haloplanus ruber</name>
    <dbReference type="NCBI Taxonomy" id="869892"/>
    <lineage>
        <taxon>Archaea</taxon>
        <taxon>Methanobacteriati</taxon>
        <taxon>Methanobacteriota</taxon>
        <taxon>Stenosarchaea group</taxon>
        <taxon>Halobacteria</taxon>
        <taxon>Halobacteriales</taxon>
        <taxon>Haloferacaceae</taxon>
        <taxon>Haloplanus</taxon>
    </lineage>
</organism>
<gene>
    <name evidence="2" type="ORF">ACFSBJ_15450</name>
</gene>
<dbReference type="AlphaFoldDB" id="A0ABD6D1P7"/>
<keyword evidence="1" id="KW-0472">Membrane</keyword>
<reference evidence="2 3" key="1">
    <citation type="journal article" date="2019" name="Int. J. Syst. Evol. Microbiol.">
        <title>The Global Catalogue of Microorganisms (GCM) 10K type strain sequencing project: providing services to taxonomists for standard genome sequencing and annotation.</title>
        <authorList>
            <consortium name="The Broad Institute Genomics Platform"/>
            <consortium name="The Broad Institute Genome Sequencing Center for Infectious Disease"/>
            <person name="Wu L."/>
            <person name="Ma J."/>
        </authorList>
    </citation>
    <scope>NUCLEOTIDE SEQUENCE [LARGE SCALE GENOMIC DNA]</scope>
    <source>
        <strain evidence="2 3">CGMCC 1.10594</strain>
    </source>
</reference>
<name>A0ABD6D1P7_9EURY</name>
<keyword evidence="3" id="KW-1185">Reference proteome</keyword>
<comment type="caution">
    <text evidence="2">The sequence shown here is derived from an EMBL/GenBank/DDBJ whole genome shotgun (WGS) entry which is preliminary data.</text>
</comment>
<feature type="transmembrane region" description="Helical" evidence="1">
    <location>
        <begin position="70"/>
        <end position="92"/>
    </location>
</feature>
<keyword evidence="1" id="KW-1133">Transmembrane helix</keyword>
<feature type="transmembrane region" description="Helical" evidence="1">
    <location>
        <begin position="252"/>
        <end position="279"/>
    </location>
</feature>
<protein>
    <submittedName>
        <fullName evidence="2">Uncharacterized protein</fullName>
    </submittedName>
</protein>
<feature type="transmembrane region" description="Helical" evidence="1">
    <location>
        <begin position="291"/>
        <end position="314"/>
    </location>
</feature>